<dbReference type="OrthoDB" id="10260134at2759"/>
<evidence type="ECO:0000256" key="7">
    <source>
        <dbReference type="ARBA" id="ARBA00023002"/>
    </source>
</evidence>
<feature type="transmembrane region" description="Helical" evidence="12">
    <location>
        <begin position="20"/>
        <end position="42"/>
    </location>
</feature>
<feature type="transmembrane region" description="Helical" evidence="12">
    <location>
        <begin position="47"/>
        <end position="65"/>
    </location>
</feature>
<feature type="transmembrane region" description="Helical" evidence="12">
    <location>
        <begin position="166"/>
        <end position="184"/>
    </location>
</feature>
<dbReference type="EMBL" id="OU895879">
    <property type="protein sequence ID" value="CAG9807226.1"/>
    <property type="molecule type" value="Genomic_DNA"/>
</dbReference>
<dbReference type="GO" id="GO:0006636">
    <property type="term" value="P:unsaturated fatty acid biosynthetic process"/>
    <property type="evidence" value="ECO:0007669"/>
    <property type="project" value="TreeGrafter"/>
</dbReference>
<keyword evidence="14" id="KW-1185">Reference proteome</keyword>
<organism evidence="13 14">
    <name type="scientific">Chironomus riparius</name>
    <dbReference type="NCBI Taxonomy" id="315576"/>
    <lineage>
        <taxon>Eukaryota</taxon>
        <taxon>Metazoa</taxon>
        <taxon>Ecdysozoa</taxon>
        <taxon>Arthropoda</taxon>
        <taxon>Hexapoda</taxon>
        <taxon>Insecta</taxon>
        <taxon>Pterygota</taxon>
        <taxon>Neoptera</taxon>
        <taxon>Endopterygota</taxon>
        <taxon>Diptera</taxon>
        <taxon>Nematocera</taxon>
        <taxon>Chironomoidea</taxon>
        <taxon>Chironomidae</taxon>
        <taxon>Chironominae</taxon>
        <taxon>Chironomus</taxon>
    </lineage>
</organism>
<evidence type="ECO:0000256" key="12">
    <source>
        <dbReference type="SAM" id="Phobius"/>
    </source>
</evidence>
<evidence type="ECO:0000313" key="13">
    <source>
        <dbReference type="EMBL" id="CAG9807226.1"/>
    </source>
</evidence>
<keyword evidence="10 11" id="KW-0275">Fatty acid biosynthesis</keyword>
<comment type="subcellular location">
    <subcellularLocation>
        <location evidence="1">Membrane</location>
        <topology evidence="1">Multi-pass membrane protein</topology>
    </subcellularLocation>
</comment>
<dbReference type="Proteomes" id="UP001153620">
    <property type="component" value="Chromosome 3"/>
</dbReference>
<comment type="similarity">
    <text evidence="2 11">Belongs to the fatty acid desaturase type 1 family.</text>
</comment>
<keyword evidence="9 12" id="KW-0472">Membrane</keyword>
<dbReference type="InterPro" id="IPR015876">
    <property type="entry name" value="Acyl-CoA_DS"/>
</dbReference>
<reference evidence="13" key="1">
    <citation type="submission" date="2022-01" db="EMBL/GenBank/DDBJ databases">
        <authorList>
            <person name="King R."/>
        </authorList>
    </citation>
    <scope>NUCLEOTIDE SEQUENCE</scope>
</reference>
<evidence type="ECO:0000256" key="5">
    <source>
        <dbReference type="ARBA" id="ARBA00022832"/>
    </source>
</evidence>
<sequence length="331" mass="37758">MTESSESSKPKSGDYKREASWPSVLFFIHLNILGLYGIVILFTNTKLITIAFSTILTLMGIYGSTVGAHRLWAHGTFKASTTLRILLMLCQTMAGNGSIYDFVRAHRLHHKAFKTADDPYYSDKDFMSSQVFAHIRKLSTRQEKMIEEVNMKDMEDDGVVMFQKRFYWILYIILFVLLPINAPLEYWDDTAQAAIFVAFSLRYLIVINVAWLINSAHFIWALDKNHKQSDSNMVFIVTKSYWPQYHYLLPYDYQSGEFGNYGEGSSTSLIRIFAAMGWATGLKTVTSEAVRKGLANAVDTGKDVVECLNEASEAEMLNLAPDHYLKRENLQ</sequence>
<keyword evidence="8" id="KW-0443">Lipid metabolism</keyword>
<keyword evidence="7 11" id="KW-0560">Oxidoreductase</keyword>
<name>A0A9N9S130_9DIPT</name>
<proteinExistence type="inferred from homology"/>
<keyword evidence="5" id="KW-0276">Fatty acid metabolism</keyword>
<keyword evidence="3 11" id="KW-0444">Lipid biosynthesis</keyword>
<evidence type="ECO:0000256" key="4">
    <source>
        <dbReference type="ARBA" id="ARBA00022692"/>
    </source>
</evidence>
<keyword evidence="6 12" id="KW-1133">Transmembrane helix</keyword>
<evidence type="ECO:0000256" key="2">
    <source>
        <dbReference type="ARBA" id="ARBA00009295"/>
    </source>
</evidence>
<protein>
    <submittedName>
        <fullName evidence="13">Uncharacterized protein</fullName>
    </submittedName>
</protein>
<comment type="domain">
    <text evidence="11">The histidine box domains are involved in binding the catalytic metal ions.</text>
</comment>
<dbReference type="AlphaFoldDB" id="A0A9N9S130"/>
<dbReference type="PRINTS" id="PR00075">
    <property type="entry name" value="FACDDSATRASE"/>
</dbReference>
<evidence type="ECO:0000313" key="14">
    <source>
        <dbReference type="Proteomes" id="UP001153620"/>
    </source>
</evidence>
<dbReference type="GO" id="GO:0005506">
    <property type="term" value="F:iron ion binding"/>
    <property type="evidence" value="ECO:0007669"/>
    <property type="project" value="TreeGrafter"/>
</dbReference>
<gene>
    <name evidence="13" type="ORF">CHIRRI_LOCUS10075</name>
</gene>
<dbReference type="CDD" id="cd03505">
    <property type="entry name" value="Delta9-FADS-like"/>
    <property type="match status" value="1"/>
</dbReference>
<evidence type="ECO:0000256" key="3">
    <source>
        <dbReference type="ARBA" id="ARBA00022516"/>
    </source>
</evidence>
<reference evidence="13" key="2">
    <citation type="submission" date="2022-10" db="EMBL/GenBank/DDBJ databases">
        <authorList>
            <consortium name="ENA_rothamsted_submissions"/>
            <consortium name="culmorum"/>
            <person name="King R."/>
        </authorList>
    </citation>
    <scope>NUCLEOTIDE SEQUENCE</scope>
</reference>
<comment type="cofactor">
    <cofactor evidence="11">
        <name>Fe(2+)</name>
        <dbReference type="ChEBI" id="CHEBI:29033"/>
    </cofactor>
</comment>
<dbReference type="GO" id="GO:0004768">
    <property type="term" value="F:stearoyl-CoA 9-desaturase activity"/>
    <property type="evidence" value="ECO:0007669"/>
    <property type="project" value="TreeGrafter"/>
</dbReference>
<dbReference type="PANTHER" id="PTHR11351">
    <property type="entry name" value="ACYL-COA DESATURASE"/>
    <property type="match status" value="1"/>
</dbReference>
<evidence type="ECO:0000256" key="8">
    <source>
        <dbReference type="ARBA" id="ARBA00023098"/>
    </source>
</evidence>
<accession>A0A9N9S130</accession>
<evidence type="ECO:0000256" key="9">
    <source>
        <dbReference type="ARBA" id="ARBA00023136"/>
    </source>
</evidence>
<evidence type="ECO:0000256" key="6">
    <source>
        <dbReference type="ARBA" id="ARBA00022989"/>
    </source>
</evidence>
<dbReference type="PANTHER" id="PTHR11351:SF26">
    <property type="entry name" value="FATTY ACID DESATURASE DOMAIN-CONTAINING PROTEIN"/>
    <property type="match status" value="1"/>
</dbReference>
<keyword evidence="4 11" id="KW-0812">Transmembrane</keyword>
<evidence type="ECO:0000256" key="10">
    <source>
        <dbReference type="ARBA" id="ARBA00023160"/>
    </source>
</evidence>
<feature type="transmembrane region" description="Helical" evidence="12">
    <location>
        <begin position="85"/>
        <end position="103"/>
    </location>
</feature>
<evidence type="ECO:0000256" key="11">
    <source>
        <dbReference type="RuleBase" id="RU000581"/>
    </source>
</evidence>
<dbReference type="GO" id="GO:0005789">
    <property type="term" value="C:endoplasmic reticulum membrane"/>
    <property type="evidence" value="ECO:0007669"/>
    <property type="project" value="TreeGrafter"/>
</dbReference>
<evidence type="ECO:0000256" key="1">
    <source>
        <dbReference type="ARBA" id="ARBA00004141"/>
    </source>
</evidence>
<feature type="transmembrane region" description="Helical" evidence="12">
    <location>
        <begin position="190"/>
        <end position="213"/>
    </location>
</feature>